<dbReference type="AlphaFoldDB" id="X7EMD6"/>
<dbReference type="InterPro" id="IPR019301">
    <property type="entry name" value="Flagellar_prot_FlgJ_N"/>
</dbReference>
<reference evidence="3 4" key="1">
    <citation type="submission" date="2014-01" db="EMBL/GenBank/DDBJ databases">
        <title>Roseivivax halodurans JCM 10272 Genome Sequencing.</title>
        <authorList>
            <person name="Lai Q."/>
            <person name="Li G."/>
            <person name="Shao Z."/>
        </authorList>
    </citation>
    <scope>NUCLEOTIDE SEQUENCE [LARGE SCALE GENOMIC DNA]</scope>
    <source>
        <strain evidence="3 4">JCM 10272</strain>
    </source>
</reference>
<dbReference type="RefSeq" id="WP_244430283.1">
    <property type="nucleotide sequence ID" value="NZ_JALZ01000001.1"/>
</dbReference>
<dbReference type="Pfam" id="PF10135">
    <property type="entry name" value="Rod-binding"/>
    <property type="match status" value="1"/>
</dbReference>
<accession>X7EMD6</accession>
<sequence>MKIPSLAAVPPAPPAAQNASAETAREFEAAFLTQTVDEMLKTVKIGMFGGGHAEETWRSFLARAVADQIAAEGSTGIARSVGRAMDAYQGGQALPTEETK</sequence>
<evidence type="ECO:0000313" key="4">
    <source>
        <dbReference type="Proteomes" id="UP000022447"/>
    </source>
</evidence>
<name>X7EMD6_9RHOB</name>
<evidence type="ECO:0000313" key="3">
    <source>
        <dbReference type="EMBL" id="ETX16313.1"/>
    </source>
</evidence>
<comment type="caution">
    <text evidence="3">The sequence shown here is derived from an EMBL/GenBank/DDBJ whole genome shotgun (WGS) entry which is preliminary data.</text>
</comment>
<dbReference type="STRING" id="1449350.OCH239_00255"/>
<gene>
    <name evidence="3" type="ORF">OCH239_00255</name>
</gene>
<evidence type="ECO:0000256" key="1">
    <source>
        <dbReference type="SAM" id="MobiDB-lite"/>
    </source>
</evidence>
<dbReference type="EMBL" id="JALZ01000001">
    <property type="protein sequence ID" value="ETX16313.1"/>
    <property type="molecule type" value="Genomic_DNA"/>
</dbReference>
<proteinExistence type="predicted"/>
<protein>
    <submittedName>
        <fullName evidence="3">Chemotaxis protein chel</fullName>
    </submittedName>
</protein>
<organism evidence="3 4">
    <name type="scientific">Roseivivax halodurans JCM 10272</name>
    <dbReference type="NCBI Taxonomy" id="1449350"/>
    <lineage>
        <taxon>Bacteria</taxon>
        <taxon>Pseudomonadati</taxon>
        <taxon>Pseudomonadota</taxon>
        <taxon>Alphaproteobacteria</taxon>
        <taxon>Rhodobacterales</taxon>
        <taxon>Roseobacteraceae</taxon>
        <taxon>Roseivivax</taxon>
    </lineage>
</organism>
<dbReference type="Proteomes" id="UP000022447">
    <property type="component" value="Unassembled WGS sequence"/>
</dbReference>
<feature type="domain" description="Flagellar protein FlgJ N-terminal" evidence="2">
    <location>
        <begin position="38"/>
        <end position="80"/>
    </location>
</feature>
<dbReference type="eggNOG" id="COG3951">
    <property type="taxonomic scope" value="Bacteria"/>
</dbReference>
<evidence type="ECO:0000259" key="2">
    <source>
        <dbReference type="Pfam" id="PF10135"/>
    </source>
</evidence>
<feature type="region of interest" description="Disordered" evidence="1">
    <location>
        <begin position="1"/>
        <end position="23"/>
    </location>
</feature>
<keyword evidence="4" id="KW-1185">Reference proteome</keyword>